<evidence type="ECO:0000256" key="1">
    <source>
        <dbReference type="SAM" id="MobiDB-lite"/>
    </source>
</evidence>
<gene>
    <name evidence="2" type="ORF">A5677_16885</name>
</gene>
<name>A0A1B9DA55_MYCMA</name>
<dbReference type="RefSeq" id="WP_065480339.1">
    <property type="nucleotide sequence ID" value="NZ_MBEE01000080.1"/>
</dbReference>
<feature type="compositionally biased region" description="Basic and acidic residues" evidence="1">
    <location>
        <begin position="106"/>
        <end position="124"/>
    </location>
</feature>
<reference evidence="2 3" key="1">
    <citation type="submission" date="2016-06" db="EMBL/GenBank/DDBJ databases">
        <authorList>
            <person name="Kjaerup R.B."/>
            <person name="Dalgaard T.S."/>
            <person name="Juul-Madsen H.R."/>
        </authorList>
    </citation>
    <scope>NUCLEOTIDE SEQUENCE [LARGE SCALE GENOMIC DNA]</scope>
    <source>
        <strain evidence="2 3">E3012</strain>
    </source>
</reference>
<evidence type="ECO:0000313" key="3">
    <source>
        <dbReference type="Proteomes" id="UP000092683"/>
    </source>
</evidence>
<accession>A0A1B9DA55</accession>
<protein>
    <submittedName>
        <fullName evidence="2">Uncharacterized protein</fullName>
    </submittedName>
</protein>
<organism evidence="2 3">
    <name type="scientific">Mycobacterium malmoense</name>
    <dbReference type="NCBI Taxonomy" id="1780"/>
    <lineage>
        <taxon>Bacteria</taxon>
        <taxon>Bacillati</taxon>
        <taxon>Actinomycetota</taxon>
        <taxon>Actinomycetes</taxon>
        <taxon>Mycobacteriales</taxon>
        <taxon>Mycobacteriaceae</taxon>
        <taxon>Mycobacterium</taxon>
    </lineage>
</organism>
<comment type="caution">
    <text evidence="2">The sequence shown here is derived from an EMBL/GenBank/DDBJ whole genome shotgun (WGS) entry which is preliminary data.</text>
</comment>
<dbReference type="AlphaFoldDB" id="A0A1B9DA55"/>
<proteinExistence type="predicted"/>
<dbReference type="OrthoDB" id="9890124at2"/>
<sequence length="147" mass="16673">MTKRKISEHFAIDFGSNNPVWRILRNSPGMDEYLTRVGEETVARCNTDLRAAQAARKQPQEDGYDFHITHGSRSRLSIFPDTPRAVAHEAVNQSILKNLPIGGPKGETRPPDHEIPRELARRSNEAQSHAGFDAQGNEIHNLDRRRR</sequence>
<dbReference type="EMBL" id="MBEE01000080">
    <property type="protein sequence ID" value="OCB57640.1"/>
    <property type="molecule type" value="Genomic_DNA"/>
</dbReference>
<evidence type="ECO:0000313" key="2">
    <source>
        <dbReference type="EMBL" id="OCB57640.1"/>
    </source>
</evidence>
<feature type="region of interest" description="Disordered" evidence="1">
    <location>
        <begin position="97"/>
        <end position="147"/>
    </location>
</feature>
<dbReference type="Proteomes" id="UP000092683">
    <property type="component" value="Unassembled WGS sequence"/>
</dbReference>